<evidence type="ECO:0000256" key="1">
    <source>
        <dbReference type="SAM" id="SignalP"/>
    </source>
</evidence>
<feature type="chain" id="PRO_5045937203" evidence="1">
    <location>
        <begin position="23"/>
        <end position="420"/>
    </location>
</feature>
<keyword evidence="3" id="KW-1185">Reference proteome</keyword>
<name>A0ABY8C8J3_9GAMM</name>
<dbReference type="Proteomes" id="UP001222275">
    <property type="component" value="Chromosome"/>
</dbReference>
<keyword evidence="1" id="KW-0732">Signal</keyword>
<dbReference type="EMBL" id="CP102381">
    <property type="protein sequence ID" value="WEJ62291.1"/>
    <property type="molecule type" value="Genomic_DNA"/>
</dbReference>
<organism evidence="2 3">
    <name type="scientific">Thiomicrorhabdus lithotrophica</name>
    <dbReference type="NCBI Taxonomy" id="2949997"/>
    <lineage>
        <taxon>Bacteria</taxon>
        <taxon>Pseudomonadati</taxon>
        <taxon>Pseudomonadota</taxon>
        <taxon>Gammaproteobacteria</taxon>
        <taxon>Thiotrichales</taxon>
        <taxon>Piscirickettsiaceae</taxon>
        <taxon>Thiomicrorhabdus</taxon>
    </lineage>
</organism>
<evidence type="ECO:0000313" key="3">
    <source>
        <dbReference type="Proteomes" id="UP001222275"/>
    </source>
</evidence>
<protein>
    <submittedName>
        <fullName evidence="2">Uncharacterized protein</fullName>
    </submittedName>
</protein>
<dbReference type="SUPFAM" id="SSF56935">
    <property type="entry name" value="Porins"/>
    <property type="match status" value="1"/>
</dbReference>
<dbReference type="RefSeq" id="WP_275594549.1">
    <property type="nucleotide sequence ID" value="NZ_CP102381.1"/>
</dbReference>
<reference evidence="2 3" key="1">
    <citation type="submission" date="2022-06" db="EMBL/GenBank/DDBJ databases">
        <title>Thiomicrohabdus sp. nov, an obligately chemolithoautotrophic, sulfur-oxidizing bacterium isolated from beach of Guanyin Mountain. Amoy.</title>
        <authorList>
            <person name="Zhu H."/>
        </authorList>
    </citation>
    <scope>NUCLEOTIDE SEQUENCE [LARGE SCALE GENOMIC DNA]</scope>
    <source>
        <strain evidence="2 3">XGS-01</strain>
    </source>
</reference>
<gene>
    <name evidence="2" type="ORF">NR989_09750</name>
</gene>
<sequence>MNNVAKLFVILWSVLVSNQLHAITINDSAELHGFVSQSYVYSPDNPYAGTDAENGSLNFREVGLNGFWEFDSHFRVAGQVLSRKVDEASDGAVKIDFLLADYLVVSDAAATFGVRFGRIKNQFGIYNTSRDIPNSRPGITVPSAVYFESLRDIALTSDGVDLYGSFSSDVGLFSWDAYAGRRDIDGPAIEHYLVGTDVEGQFDEVTSKGLKLNFIPNSSHDLNFGLSVLHILTELKDAQSTLDAQTAAFIANPANPFAAITNNFRPYLTGIELDALYALASVQYGYKDWLFTAEYLNIFVDMDLEIAGSPDNVSVTSEGFYLQAEWFANESIQTMIRYNQLYLIDNDRQGIRNATVNNPYHGYGTGVTFGIKWLIDSDWTLAGQVSLNEGTVWLPVYEGIEQEALQENWNAYGLQLSYKF</sequence>
<proteinExistence type="predicted"/>
<evidence type="ECO:0000313" key="2">
    <source>
        <dbReference type="EMBL" id="WEJ62291.1"/>
    </source>
</evidence>
<accession>A0ABY8C8J3</accession>
<feature type="signal peptide" evidence="1">
    <location>
        <begin position="1"/>
        <end position="22"/>
    </location>
</feature>